<dbReference type="InParanoid" id="A0A0C2SN94"/>
<keyword evidence="2" id="KW-1185">Reference proteome</keyword>
<name>A0A0C2SN94_AMAMK</name>
<sequence>FNVIAYYMPISFDADSASAITNLEDDNGLTPNGLKHARCIKAVHKRSKNQTAAHLILGFSLRMEANEAIARGWLRIAEKRVAVRKLVAEP</sequence>
<dbReference type="HOGENOM" id="CLU_2446540_0_0_1"/>
<dbReference type="Proteomes" id="UP000054549">
    <property type="component" value="Unassembled WGS sequence"/>
</dbReference>
<protein>
    <submittedName>
        <fullName evidence="1">Uncharacterized protein</fullName>
    </submittedName>
</protein>
<reference evidence="1 2" key="1">
    <citation type="submission" date="2014-04" db="EMBL/GenBank/DDBJ databases">
        <title>Evolutionary Origins and Diversification of the Mycorrhizal Mutualists.</title>
        <authorList>
            <consortium name="DOE Joint Genome Institute"/>
            <consortium name="Mycorrhizal Genomics Consortium"/>
            <person name="Kohler A."/>
            <person name="Kuo A."/>
            <person name="Nagy L.G."/>
            <person name="Floudas D."/>
            <person name="Copeland A."/>
            <person name="Barry K.W."/>
            <person name="Cichocki N."/>
            <person name="Veneault-Fourrey C."/>
            <person name="LaButti K."/>
            <person name="Lindquist E.A."/>
            <person name="Lipzen A."/>
            <person name="Lundell T."/>
            <person name="Morin E."/>
            <person name="Murat C."/>
            <person name="Riley R."/>
            <person name="Ohm R."/>
            <person name="Sun H."/>
            <person name="Tunlid A."/>
            <person name="Henrissat B."/>
            <person name="Grigoriev I.V."/>
            <person name="Hibbett D.S."/>
            <person name="Martin F."/>
        </authorList>
    </citation>
    <scope>NUCLEOTIDE SEQUENCE [LARGE SCALE GENOMIC DNA]</scope>
    <source>
        <strain evidence="1 2">Koide BX008</strain>
    </source>
</reference>
<accession>A0A0C2SN94</accession>
<dbReference type="AlphaFoldDB" id="A0A0C2SN94"/>
<dbReference type="OrthoDB" id="4230923at2759"/>
<dbReference type="EMBL" id="KN818513">
    <property type="protein sequence ID" value="KIL55454.1"/>
    <property type="molecule type" value="Genomic_DNA"/>
</dbReference>
<feature type="non-terminal residue" evidence="1">
    <location>
        <position position="1"/>
    </location>
</feature>
<gene>
    <name evidence="1" type="ORF">M378DRAFT_90873</name>
</gene>
<evidence type="ECO:0000313" key="1">
    <source>
        <dbReference type="EMBL" id="KIL55454.1"/>
    </source>
</evidence>
<proteinExistence type="predicted"/>
<organism evidence="1 2">
    <name type="scientific">Amanita muscaria (strain Koide BX008)</name>
    <dbReference type="NCBI Taxonomy" id="946122"/>
    <lineage>
        <taxon>Eukaryota</taxon>
        <taxon>Fungi</taxon>
        <taxon>Dikarya</taxon>
        <taxon>Basidiomycota</taxon>
        <taxon>Agaricomycotina</taxon>
        <taxon>Agaricomycetes</taxon>
        <taxon>Agaricomycetidae</taxon>
        <taxon>Agaricales</taxon>
        <taxon>Pluteineae</taxon>
        <taxon>Amanitaceae</taxon>
        <taxon>Amanita</taxon>
    </lineage>
</organism>
<evidence type="ECO:0000313" key="2">
    <source>
        <dbReference type="Proteomes" id="UP000054549"/>
    </source>
</evidence>